<keyword evidence="5 7" id="KW-0460">Magnesium</keyword>
<gene>
    <name evidence="7" type="primary">glnE</name>
    <name evidence="11" type="ORF">B0682_02810</name>
</gene>
<dbReference type="InterPro" id="IPR005190">
    <property type="entry name" value="GlnE_rpt_dom"/>
</dbReference>
<dbReference type="GO" id="GO:0005829">
    <property type="term" value="C:cytosol"/>
    <property type="evidence" value="ECO:0007669"/>
    <property type="project" value="TreeGrafter"/>
</dbReference>
<dbReference type="EC" id="2.7.7.89" evidence="7"/>
<keyword evidence="3 7" id="KW-0547">Nucleotide-binding</keyword>
<evidence type="ECO:0000256" key="8">
    <source>
        <dbReference type="SAM" id="MobiDB-lite"/>
    </source>
</evidence>
<keyword evidence="2 7" id="KW-0548">Nucleotidyltransferase</keyword>
<feature type="compositionally biased region" description="Polar residues" evidence="8">
    <location>
        <begin position="1"/>
        <end position="19"/>
    </location>
</feature>
<dbReference type="Pfam" id="PF08335">
    <property type="entry name" value="GlnD_UR_UTase"/>
    <property type="match status" value="2"/>
</dbReference>
<dbReference type="GO" id="GO:0047388">
    <property type="term" value="F:[glutamine synthetase]-adenylyl-L-tyrosine phosphorylase activity"/>
    <property type="evidence" value="ECO:0007669"/>
    <property type="project" value="UniProtKB-EC"/>
</dbReference>
<dbReference type="PANTHER" id="PTHR30621">
    <property type="entry name" value="GLUTAMINE SYNTHETASE ADENYLYLTRANSFERASE"/>
    <property type="match status" value="1"/>
</dbReference>
<feature type="domain" description="Glutamate-ammonia ligase adenylyltransferase repeated" evidence="9">
    <location>
        <begin position="28"/>
        <end position="294"/>
    </location>
</feature>
<keyword evidence="4 7" id="KW-0067">ATP-binding</keyword>
<sequence>MSNEAIPNNLAPQNSAPTSEQKKALEQASEFAHQLYAKQSGVCDAFLRGYPLFGTLSKQQIEDLIQDYTLDAEYQLADEQGVMKGLRQLRNLLMMRWIWQDALHLIGLEKLTEELSAFADGCVKFAKDYVYNQLVRRYGEPMVLGANNKPNNKPNNKQRTAVKDDVAIFAMGKLGANELNLSSDIDLILVHQGQGETQPPKLSIQSSADVSSTHKQNYKPIDNKRFMTRLGQGIIKLLDSNTADGFVFRVDMRLRPWGDGSDLAIHESALTTYFSKHGRDWERFAWLKARVINDIDAGFAKRLTSIIKPFVFRYYVDYSAFSALREMKSMIQSQVAQREDLSNIKLGAGGIRDIEFIVQAFQLIYGGRYPQLQVKPCLQAMKRLVEFDLLSQEHYQALQSAYRFLRRLEHGIQAIHDQQTQRLPTDDQWQHNLAMTLRFDDWQALLAQLDEHRHQVIVQFDKMVTYRQSAHEQAFYPDKQDVGKLNVILTADNERRLKDFWASKMVASLTDEARERLNRAYPVMVSALLQHEQRQQGANDALPRLLDLLEAICRRSIYLVMLAENPNATFNLIPMLSASPWIASELARYPVLLDAFLQQRHHHLPDKAKLRDVLQQRLLGVEPDDEEGLLNVLRLFKKIQVMAVASSDVIAERPIMKVSDSLTFIAEVVLEKALYFAFTSLVKRHGYPINQQGEPVTESACGFAIIGYGKLGGIEMSYSSDLDLVFLHQINERAMTTGEKSISGMKFAARLAQKLMNYLSTQTRDGRAYEIDMRLRPSGNAGLMVVSANAFEQYQLEKAWEWEHQALVRARGICGDGQVMGVFERIRRQVLCLPRESQAVKQAVIEMRAKMQTHLGSQTTLKDQSKVHLKQDTGGIVDIEFLAQYAVLAYSHQYPELARWSDNVRIFETLEQTHIFTSEQCKILTDSYLLIRTATHQLALSEKSLVVDKDKWQQIRQAVKDIWYEILGSRQSDADTPSLKKEQLPLPLYEHHSMGIT</sequence>
<comment type="catalytic activity">
    <reaction evidence="7">
        <text>[glutamine synthetase]-L-tyrosine + ATP = [glutamine synthetase]-O(4)-(5'-adenylyl)-L-tyrosine + diphosphate</text>
        <dbReference type="Rhea" id="RHEA:18589"/>
        <dbReference type="Rhea" id="RHEA-COMP:10660"/>
        <dbReference type="Rhea" id="RHEA-COMP:10661"/>
        <dbReference type="ChEBI" id="CHEBI:30616"/>
        <dbReference type="ChEBI" id="CHEBI:33019"/>
        <dbReference type="ChEBI" id="CHEBI:46858"/>
        <dbReference type="ChEBI" id="CHEBI:83624"/>
        <dbReference type="EC" id="2.7.7.42"/>
    </reaction>
</comment>
<protein>
    <recommendedName>
        <fullName evidence="7">Bifunctional glutamine synthetase adenylyltransferase/adenylyl-removing enzyme</fullName>
    </recommendedName>
    <alternativeName>
        <fullName evidence="7">ATP:glutamine synthetase adenylyltransferase</fullName>
    </alternativeName>
    <alternativeName>
        <fullName evidence="7">ATase</fullName>
    </alternativeName>
    <domain>
        <recommendedName>
            <fullName evidence="7">Glutamine synthetase adenylyl-L-tyrosine phosphorylase</fullName>
            <ecNumber evidence="7">2.7.7.89</ecNumber>
        </recommendedName>
        <alternativeName>
            <fullName evidence="7">Adenylyl removase</fullName>
            <shortName evidence="7">AR</shortName>
            <shortName evidence="7">AT-N</shortName>
        </alternativeName>
    </domain>
    <domain>
        <recommendedName>
            <fullName evidence="7">Glutamine synthetase adenylyl transferase</fullName>
            <ecNumber evidence="7">2.7.7.42</ecNumber>
        </recommendedName>
        <alternativeName>
            <fullName evidence="7">Adenylyl transferase</fullName>
            <shortName evidence="7">AT</shortName>
            <shortName evidence="7">AT-C</shortName>
        </alternativeName>
    </domain>
</protein>
<organism evidence="11 12">
    <name type="scientific">Lwoffella lincolnii</name>
    <dbReference type="NCBI Taxonomy" id="90241"/>
    <lineage>
        <taxon>Bacteria</taxon>
        <taxon>Pseudomonadati</taxon>
        <taxon>Pseudomonadota</taxon>
        <taxon>Gammaproteobacteria</taxon>
        <taxon>Moraxellales</taxon>
        <taxon>Moraxellaceae</taxon>
        <taxon>Lwoffella</taxon>
    </lineage>
</organism>
<dbReference type="SUPFAM" id="SSF81593">
    <property type="entry name" value="Nucleotidyltransferase substrate binding subunit/domain"/>
    <property type="match status" value="2"/>
</dbReference>
<dbReference type="InterPro" id="IPR023057">
    <property type="entry name" value="GlnE"/>
</dbReference>
<comment type="caution">
    <text evidence="11">The sequence shown here is derived from an EMBL/GenBank/DDBJ whole genome shotgun (WGS) entry which is preliminary data.</text>
</comment>
<comment type="catalytic activity">
    <reaction evidence="7">
        <text>[glutamine synthetase]-O(4)-(5'-adenylyl)-L-tyrosine + phosphate = [glutamine synthetase]-L-tyrosine + ADP</text>
        <dbReference type="Rhea" id="RHEA:43716"/>
        <dbReference type="Rhea" id="RHEA-COMP:10660"/>
        <dbReference type="Rhea" id="RHEA-COMP:10661"/>
        <dbReference type="ChEBI" id="CHEBI:43474"/>
        <dbReference type="ChEBI" id="CHEBI:46858"/>
        <dbReference type="ChEBI" id="CHEBI:83624"/>
        <dbReference type="ChEBI" id="CHEBI:456216"/>
        <dbReference type="EC" id="2.7.7.89"/>
    </reaction>
</comment>
<dbReference type="Pfam" id="PF03710">
    <property type="entry name" value="GlnE"/>
    <property type="match status" value="2"/>
</dbReference>
<dbReference type="STRING" id="90241.B0682_02810"/>
<dbReference type="GO" id="GO:0005524">
    <property type="term" value="F:ATP binding"/>
    <property type="evidence" value="ECO:0007669"/>
    <property type="project" value="UniProtKB-UniRule"/>
</dbReference>
<feature type="domain" description="PII-uridylyltransferase/Glutamine-synthetase adenylyltransferase" evidence="10">
    <location>
        <begin position="847"/>
        <end position="941"/>
    </location>
</feature>
<keyword evidence="12" id="KW-1185">Reference proteome</keyword>
<dbReference type="OrthoDB" id="9759366at2"/>
<evidence type="ECO:0000256" key="1">
    <source>
        <dbReference type="ARBA" id="ARBA00022679"/>
    </source>
</evidence>
<reference evidence="11 12" key="1">
    <citation type="submission" date="2017-02" db="EMBL/GenBank/DDBJ databases">
        <title>Draft genome sequence of Moraxella lincolnii CCUG 9405T type strain.</title>
        <authorList>
            <person name="Salva-Serra F."/>
            <person name="Engstrom-Jakobsson H."/>
            <person name="Thorell K."/>
            <person name="Jaen-Luchoro D."/>
            <person name="Gonzales-Siles L."/>
            <person name="Karlsson R."/>
            <person name="Yazdan S."/>
            <person name="Boulund F."/>
            <person name="Johnning A."/>
            <person name="Engstrand L."/>
            <person name="Kristiansson E."/>
            <person name="Moore E."/>
        </authorList>
    </citation>
    <scope>NUCLEOTIDE SEQUENCE [LARGE SCALE GENOMIC DNA]</scope>
    <source>
        <strain evidence="11 12">CCUG 9405</strain>
    </source>
</reference>
<name>A0A1T0CH49_9GAMM</name>
<dbReference type="InterPro" id="IPR013546">
    <property type="entry name" value="PII_UdlTrfase/GS_AdlTrfase"/>
</dbReference>
<keyword evidence="1 7" id="KW-0808">Transferase</keyword>
<dbReference type="GO" id="GO:0000287">
    <property type="term" value="F:magnesium ion binding"/>
    <property type="evidence" value="ECO:0007669"/>
    <property type="project" value="UniProtKB-UniRule"/>
</dbReference>
<evidence type="ECO:0000259" key="9">
    <source>
        <dbReference type="Pfam" id="PF03710"/>
    </source>
</evidence>
<proteinExistence type="inferred from homology"/>
<evidence type="ECO:0000256" key="7">
    <source>
        <dbReference type="HAMAP-Rule" id="MF_00802"/>
    </source>
</evidence>
<dbReference type="GO" id="GO:0000820">
    <property type="term" value="P:regulation of glutamine family amino acid metabolic process"/>
    <property type="evidence" value="ECO:0007669"/>
    <property type="project" value="UniProtKB-UniRule"/>
</dbReference>
<comment type="function">
    <text evidence="7">Involved in the regulation of glutamine synthetase GlnA, a key enzyme in the process to assimilate ammonia. When cellular nitrogen levels are high, the C-terminal adenylyl transferase (AT) inactivates GlnA by covalent transfer of an adenylyl group from ATP to specific tyrosine residue of GlnA, thus reducing its activity. Conversely, when nitrogen levels are low, the N-terminal adenylyl removase (AR) activates GlnA by removing the adenylyl group by phosphorolysis, increasing its activity. The regulatory region of GlnE binds the signal transduction protein PII (GlnB) which indicates the nitrogen status of the cell.</text>
</comment>
<evidence type="ECO:0000256" key="2">
    <source>
        <dbReference type="ARBA" id="ARBA00022695"/>
    </source>
</evidence>
<accession>A0A1T0CH49</accession>
<feature type="region of interest" description="Adenylyl removase" evidence="7">
    <location>
        <begin position="1"/>
        <end position="466"/>
    </location>
</feature>
<feature type="region of interest" description="Adenylyl transferase" evidence="7">
    <location>
        <begin position="473"/>
        <end position="997"/>
    </location>
</feature>
<evidence type="ECO:0000259" key="10">
    <source>
        <dbReference type="Pfam" id="PF08335"/>
    </source>
</evidence>
<keyword evidence="6 7" id="KW-0511">Multifunctional enzyme</keyword>
<dbReference type="EC" id="2.7.7.42" evidence="7"/>
<dbReference type="Gene3D" id="1.20.120.1510">
    <property type="match status" value="1"/>
</dbReference>
<dbReference type="NCBIfam" id="NF008292">
    <property type="entry name" value="PRK11072.1"/>
    <property type="match status" value="1"/>
</dbReference>
<dbReference type="EMBL" id="MUYT01000004">
    <property type="protein sequence ID" value="OOS21623.1"/>
    <property type="molecule type" value="Genomic_DNA"/>
</dbReference>
<evidence type="ECO:0000256" key="4">
    <source>
        <dbReference type="ARBA" id="ARBA00022840"/>
    </source>
</evidence>
<feature type="region of interest" description="Disordered" evidence="8">
    <location>
        <begin position="1"/>
        <end position="24"/>
    </location>
</feature>
<evidence type="ECO:0000256" key="3">
    <source>
        <dbReference type="ARBA" id="ARBA00022741"/>
    </source>
</evidence>
<dbReference type="CDD" id="cd05401">
    <property type="entry name" value="NT_GlnE_GlnD_like"/>
    <property type="match status" value="2"/>
</dbReference>
<dbReference type="SUPFAM" id="SSF81301">
    <property type="entry name" value="Nucleotidyltransferase"/>
    <property type="match status" value="2"/>
</dbReference>
<dbReference type="GO" id="GO:0008882">
    <property type="term" value="F:[glutamate-ammonia-ligase] adenylyltransferase activity"/>
    <property type="evidence" value="ECO:0007669"/>
    <property type="project" value="UniProtKB-UniRule"/>
</dbReference>
<dbReference type="InterPro" id="IPR043519">
    <property type="entry name" value="NT_sf"/>
</dbReference>
<dbReference type="Gene3D" id="1.20.120.330">
    <property type="entry name" value="Nucleotidyltransferases domain 2"/>
    <property type="match status" value="2"/>
</dbReference>
<dbReference type="PANTHER" id="PTHR30621:SF0">
    <property type="entry name" value="BIFUNCTIONAL GLUTAMINE SYNTHETASE ADENYLYLTRANSFERASE_ADENYLYL-REMOVING ENZYME"/>
    <property type="match status" value="1"/>
</dbReference>
<comment type="similarity">
    <text evidence="7">Belongs to the GlnE family.</text>
</comment>
<evidence type="ECO:0000256" key="6">
    <source>
        <dbReference type="ARBA" id="ARBA00023268"/>
    </source>
</evidence>
<dbReference type="FunFam" id="3.30.460.10:FF:000009">
    <property type="entry name" value="Bifunctional glutamine synthetase adenylyltransferase/adenylyl-removing enzyme"/>
    <property type="match status" value="1"/>
</dbReference>
<dbReference type="AlphaFoldDB" id="A0A1T0CH49"/>
<dbReference type="RefSeq" id="WP_078306578.1">
    <property type="nucleotide sequence ID" value="NZ_MUYT01000004.1"/>
</dbReference>
<feature type="domain" description="PII-uridylyltransferase/Glutamine-synthetase adenylyltransferase" evidence="10">
    <location>
        <begin position="325"/>
        <end position="462"/>
    </location>
</feature>
<evidence type="ECO:0000313" key="12">
    <source>
        <dbReference type="Proteomes" id="UP000191094"/>
    </source>
</evidence>
<evidence type="ECO:0000256" key="5">
    <source>
        <dbReference type="ARBA" id="ARBA00022842"/>
    </source>
</evidence>
<feature type="domain" description="Glutamate-ammonia ligase adenylyltransferase repeated" evidence="9">
    <location>
        <begin position="572"/>
        <end position="823"/>
    </location>
</feature>
<dbReference type="Gene3D" id="3.30.460.10">
    <property type="entry name" value="Beta Polymerase, domain 2"/>
    <property type="match status" value="2"/>
</dbReference>
<dbReference type="FunFam" id="1.20.120.330:FF:000005">
    <property type="entry name" value="Bifunctional glutamine synthetase adenylyltransferase/adenylyl-removing enzyme"/>
    <property type="match status" value="1"/>
</dbReference>
<dbReference type="HAMAP" id="MF_00802">
    <property type="entry name" value="GlnE"/>
    <property type="match status" value="1"/>
</dbReference>
<comment type="cofactor">
    <cofactor evidence="7">
        <name>Mg(2+)</name>
        <dbReference type="ChEBI" id="CHEBI:18420"/>
    </cofactor>
</comment>
<evidence type="ECO:0000313" key="11">
    <source>
        <dbReference type="EMBL" id="OOS21623.1"/>
    </source>
</evidence>
<dbReference type="Proteomes" id="UP000191094">
    <property type="component" value="Unassembled WGS sequence"/>
</dbReference>